<dbReference type="SUPFAM" id="SSF47954">
    <property type="entry name" value="Cyclin-like"/>
    <property type="match status" value="2"/>
</dbReference>
<dbReference type="InterPro" id="IPR039361">
    <property type="entry name" value="Cyclin"/>
</dbReference>
<dbReference type="AlphaFoldDB" id="A0ABD3BUA0"/>
<evidence type="ECO:0000313" key="8">
    <source>
        <dbReference type="EMBL" id="KAL3620282.1"/>
    </source>
</evidence>
<comment type="similarity">
    <text evidence="1">Belongs to the cyclin family. Cyclin AB subfamily.</text>
</comment>
<dbReference type="SMART" id="SM01332">
    <property type="entry name" value="Cyclin_C"/>
    <property type="match status" value="1"/>
</dbReference>
<keyword evidence="3 5" id="KW-0195">Cyclin</keyword>
<dbReference type="Proteomes" id="UP001632038">
    <property type="component" value="Unassembled WGS sequence"/>
</dbReference>
<evidence type="ECO:0000256" key="2">
    <source>
        <dbReference type="ARBA" id="ARBA00022618"/>
    </source>
</evidence>
<evidence type="ECO:0000256" key="3">
    <source>
        <dbReference type="ARBA" id="ARBA00023127"/>
    </source>
</evidence>
<evidence type="ECO:0000259" key="6">
    <source>
        <dbReference type="SMART" id="SM00385"/>
    </source>
</evidence>
<keyword evidence="9" id="KW-1185">Reference proteome</keyword>
<feature type="domain" description="Cyclin-like" evidence="6">
    <location>
        <begin position="293"/>
        <end position="377"/>
    </location>
</feature>
<dbReference type="SMART" id="SM00385">
    <property type="entry name" value="CYCLIN"/>
    <property type="match status" value="2"/>
</dbReference>
<accession>A0ABD3BUA0</accession>
<dbReference type="InterPro" id="IPR048258">
    <property type="entry name" value="Cyclins_cyclin-box"/>
</dbReference>
<reference evidence="9" key="1">
    <citation type="journal article" date="2024" name="IScience">
        <title>Strigolactones Initiate the Formation of Haustorium-like Structures in Castilleja.</title>
        <authorList>
            <person name="Buerger M."/>
            <person name="Peterson D."/>
            <person name="Chory J."/>
        </authorList>
    </citation>
    <scope>NUCLEOTIDE SEQUENCE [LARGE SCALE GENOMIC DNA]</scope>
</reference>
<dbReference type="InterPro" id="IPR013763">
    <property type="entry name" value="Cyclin-like_dom"/>
</dbReference>
<dbReference type="InterPro" id="IPR036915">
    <property type="entry name" value="Cyclin-like_sf"/>
</dbReference>
<dbReference type="Gene3D" id="1.10.472.10">
    <property type="entry name" value="Cyclin-like"/>
    <property type="match status" value="2"/>
</dbReference>
<keyword evidence="2" id="KW-0132">Cell division</keyword>
<sequence length="386" mass="43598">MASRVVVNDQPIDGEVKQKIVQAEGRNRRVLRDIGNLGNAQAVADKNIYKQVQKPLAENVNVVIVGKNGAAKAKAKKGPVNVIKPKNEEVIVISSDEENENRKSGRILRKASSKKTNKTLTAILTARSKAACGLTKKLKDPAVDIDAADVDDELAAAEYVEDMYNYYKLTEGDGQVHDYMDLQPEINPKMRAILVDWLIEVHKKFELTPESLYLTVNIVDRFLSVKSVPRKELQLVGISSMLIACKYEEIWAPEVSDFMAISDNAYAREQVLLMEKAILGKLEWYLTVPTPYVFLVRYIKASVPNDREMEHMVFFFAELGLMNYSIIIEYNPSKLSASAVYAARCTLNKRPLWTETLKHYTGYSEDQLLYGMCEDVGEFPRVHGRK</sequence>
<name>A0ABD3BUA0_9LAMI</name>
<proteinExistence type="inferred from homology"/>
<feature type="domain" description="Cyclin C-terminal" evidence="7">
    <location>
        <begin position="289"/>
        <end position="386"/>
    </location>
</feature>
<evidence type="ECO:0000256" key="5">
    <source>
        <dbReference type="RuleBase" id="RU000383"/>
    </source>
</evidence>
<evidence type="ECO:0000256" key="4">
    <source>
        <dbReference type="ARBA" id="ARBA00023306"/>
    </source>
</evidence>
<dbReference type="PROSITE" id="PS00292">
    <property type="entry name" value="CYCLINS"/>
    <property type="match status" value="1"/>
</dbReference>
<evidence type="ECO:0000259" key="7">
    <source>
        <dbReference type="SMART" id="SM01332"/>
    </source>
</evidence>
<dbReference type="EMBL" id="JAVIJP010000066">
    <property type="protein sequence ID" value="KAL3620282.1"/>
    <property type="molecule type" value="Genomic_DNA"/>
</dbReference>
<dbReference type="Pfam" id="PF00134">
    <property type="entry name" value="Cyclin_N"/>
    <property type="match status" value="1"/>
</dbReference>
<dbReference type="InterPro" id="IPR006671">
    <property type="entry name" value="Cyclin_N"/>
</dbReference>
<organism evidence="8 9">
    <name type="scientific">Castilleja foliolosa</name>
    <dbReference type="NCBI Taxonomy" id="1961234"/>
    <lineage>
        <taxon>Eukaryota</taxon>
        <taxon>Viridiplantae</taxon>
        <taxon>Streptophyta</taxon>
        <taxon>Embryophyta</taxon>
        <taxon>Tracheophyta</taxon>
        <taxon>Spermatophyta</taxon>
        <taxon>Magnoliopsida</taxon>
        <taxon>eudicotyledons</taxon>
        <taxon>Gunneridae</taxon>
        <taxon>Pentapetalae</taxon>
        <taxon>asterids</taxon>
        <taxon>lamiids</taxon>
        <taxon>Lamiales</taxon>
        <taxon>Orobanchaceae</taxon>
        <taxon>Pedicularideae</taxon>
        <taxon>Castillejinae</taxon>
        <taxon>Castilleja</taxon>
    </lineage>
</organism>
<evidence type="ECO:0000313" key="9">
    <source>
        <dbReference type="Proteomes" id="UP001632038"/>
    </source>
</evidence>
<dbReference type="PIRSF" id="PIRSF001771">
    <property type="entry name" value="Cyclin_A_B_D_E"/>
    <property type="match status" value="1"/>
</dbReference>
<comment type="caution">
    <text evidence="8">The sequence shown here is derived from an EMBL/GenBank/DDBJ whole genome shotgun (WGS) entry which is preliminary data.</text>
</comment>
<protein>
    <submittedName>
        <fullName evidence="8">Uncharacterized protein</fullName>
    </submittedName>
</protein>
<feature type="domain" description="Cyclin-like" evidence="6">
    <location>
        <begin position="196"/>
        <end position="280"/>
    </location>
</feature>
<dbReference type="Pfam" id="PF02984">
    <property type="entry name" value="Cyclin_C"/>
    <property type="match status" value="1"/>
</dbReference>
<evidence type="ECO:0000256" key="1">
    <source>
        <dbReference type="ARBA" id="ARBA00006955"/>
    </source>
</evidence>
<dbReference type="InterPro" id="IPR004367">
    <property type="entry name" value="Cyclin_C-dom"/>
</dbReference>
<gene>
    <name evidence="8" type="ORF">CASFOL_035194</name>
</gene>
<dbReference type="InterPro" id="IPR046965">
    <property type="entry name" value="Cyclin_A/B-like"/>
</dbReference>
<keyword evidence="4" id="KW-0131">Cell cycle</keyword>
<dbReference type="PANTHER" id="PTHR10177">
    <property type="entry name" value="CYCLINS"/>
    <property type="match status" value="1"/>
</dbReference>
<dbReference type="GO" id="GO:0051301">
    <property type="term" value="P:cell division"/>
    <property type="evidence" value="ECO:0007669"/>
    <property type="project" value="UniProtKB-KW"/>
</dbReference>
<dbReference type="FunFam" id="1.10.472.10:FF:000001">
    <property type="entry name" value="G2/mitotic-specific cyclin"/>
    <property type="match status" value="1"/>
</dbReference>